<dbReference type="Pfam" id="PF25408">
    <property type="entry name" value="AAA_lid_NAV1"/>
    <property type="match status" value="1"/>
</dbReference>
<dbReference type="STRING" id="6198.A0A074Z8L2"/>
<feature type="region of interest" description="Disordered" evidence="3">
    <location>
        <begin position="505"/>
        <end position="660"/>
    </location>
</feature>
<accession>A0A074Z8L2</accession>
<feature type="compositionally biased region" description="Polar residues" evidence="3">
    <location>
        <begin position="932"/>
        <end position="990"/>
    </location>
</feature>
<dbReference type="EMBL" id="KL596932">
    <property type="protein sequence ID" value="KER21922.1"/>
    <property type="molecule type" value="Genomic_DNA"/>
</dbReference>
<dbReference type="GO" id="GO:0022008">
    <property type="term" value="P:neurogenesis"/>
    <property type="evidence" value="ECO:0007669"/>
    <property type="project" value="InterPro"/>
</dbReference>
<feature type="compositionally biased region" description="Low complexity" evidence="3">
    <location>
        <begin position="30"/>
        <end position="44"/>
    </location>
</feature>
<feature type="compositionally biased region" description="Basic and acidic residues" evidence="3">
    <location>
        <begin position="1021"/>
        <end position="1030"/>
    </location>
</feature>
<evidence type="ECO:0000256" key="3">
    <source>
        <dbReference type="SAM" id="MobiDB-lite"/>
    </source>
</evidence>
<feature type="region of interest" description="Disordered" evidence="3">
    <location>
        <begin position="923"/>
        <end position="1072"/>
    </location>
</feature>
<dbReference type="RefSeq" id="XP_009174344.1">
    <property type="nucleotide sequence ID" value="XM_009176080.1"/>
</dbReference>
<dbReference type="PANTHER" id="PTHR12784:SF28">
    <property type="entry name" value="PROTEIN SICKIE"/>
    <property type="match status" value="1"/>
</dbReference>
<dbReference type="GeneID" id="20329150"/>
<feature type="region of interest" description="Disordered" evidence="3">
    <location>
        <begin position="25"/>
        <end position="52"/>
    </location>
</feature>
<dbReference type="CTD" id="20329150"/>
<evidence type="ECO:0000313" key="5">
    <source>
        <dbReference type="EMBL" id="KER21922.1"/>
    </source>
</evidence>
<gene>
    <name evidence="5" type="ORF">T265_14984</name>
</gene>
<name>A0A074Z8L2_OPIVI</name>
<feature type="domain" description="CortBP2/NAV1-like AAA+ ATPase lid" evidence="4">
    <location>
        <begin position="1512"/>
        <end position="1621"/>
    </location>
</feature>
<feature type="region of interest" description="Disordered" evidence="3">
    <location>
        <begin position="127"/>
        <end position="203"/>
    </location>
</feature>
<keyword evidence="6" id="KW-1185">Reference proteome</keyword>
<feature type="compositionally biased region" description="Polar residues" evidence="3">
    <location>
        <begin position="617"/>
        <end position="630"/>
    </location>
</feature>
<feature type="compositionally biased region" description="Polar residues" evidence="3">
    <location>
        <begin position="164"/>
        <end position="177"/>
    </location>
</feature>
<dbReference type="Proteomes" id="UP000054324">
    <property type="component" value="Unassembled WGS sequence"/>
</dbReference>
<protein>
    <recommendedName>
        <fullName evidence="4">CortBP2/NAV1-like AAA+ ATPase lid domain-containing protein</fullName>
    </recommendedName>
</protein>
<feature type="compositionally biased region" description="Polar residues" evidence="3">
    <location>
        <begin position="1034"/>
        <end position="1044"/>
    </location>
</feature>
<evidence type="ECO:0000256" key="1">
    <source>
        <dbReference type="ARBA" id="ARBA00023054"/>
    </source>
</evidence>
<dbReference type="InterPro" id="IPR057568">
    <property type="entry name" value="CortBP2_NAV1-like_AAA_lid"/>
</dbReference>
<feature type="non-terminal residue" evidence="5">
    <location>
        <position position="1743"/>
    </location>
</feature>
<evidence type="ECO:0000256" key="2">
    <source>
        <dbReference type="SAM" id="Coils"/>
    </source>
</evidence>
<evidence type="ECO:0000313" key="6">
    <source>
        <dbReference type="Proteomes" id="UP000054324"/>
    </source>
</evidence>
<dbReference type="InterPro" id="IPR027417">
    <property type="entry name" value="P-loop_NTPase"/>
</dbReference>
<feature type="coiled-coil region" evidence="2">
    <location>
        <begin position="839"/>
        <end position="866"/>
    </location>
</feature>
<feature type="compositionally biased region" description="Polar residues" evidence="3">
    <location>
        <begin position="572"/>
        <end position="581"/>
    </location>
</feature>
<proteinExistence type="predicted"/>
<evidence type="ECO:0000259" key="4">
    <source>
        <dbReference type="Pfam" id="PF25408"/>
    </source>
</evidence>
<dbReference type="InterPro" id="IPR039041">
    <property type="entry name" value="Nav/unc-53"/>
</dbReference>
<feature type="compositionally biased region" description="Polar residues" evidence="3">
    <location>
        <begin position="193"/>
        <end position="202"/>
    </location>
</feature>
<dbReference type="Gene3D" id="3.40.50.300">
    <property type="entry name" value="P-loop containing nucleotide triphosphate hydrolases"/>
    <property type="match status" value="1"/>
</dbReference>
<keyword evidence="1 2" id="KW-0175">Coiled coil</keyword>
<dbReference type="SUPFAM" id="SSF52540">
    <property type="entry name" value="P-loop containing nucleoside triphosphate hydrolases"/>
    <property type="match status" value="1"/>
</dbReference>
<feature type="region of interest" description="Disordered" evidence="3">
    <location>
        <begin position="404"/>
        <end position="432"/>
    </location>
</feature>
<reference evidence="5 6" key="1">
    <citation type="submission" date="2013-11" db="EMBL/GenBank/DDBJ databases">
        <title>Opisthorchis viverrini - life in the bile duct.</title>
        <authorList>
            <person name="Young N.D."/>
            <person name="Nagarajan N."/>
            <person name="Lin S.J."/>
            <person name="Korhonen P.K."/>
            <person name="Jex A.R."/>
            <person name="Hall R.S."/>
            <person name="Safavi-Hemami H."/>
            <person name="Kaewkong W."/>
            <person name="Bertrand D."/>
            <person name="Gao S."/>
            <person name="Seet Q."/>
            <person name="Wongkham S."/>
            <person name="Teh B.T."/>
            <person name="Wongkham C."/>
            <person name="Intapan P.M."/>
            <person name="Maleewong W."/>
            <person name="Yang X."/>
            <person name="Hu M."/>
            <person name="Wang Z."/>
            <person name="Hofmann A."/>
            <person name="Sternberg P.W."/>
            <person name="Tan P."/>
            <person name="Wang J."/>
            <person name="Gasser R.B."/>
        </authorList>
    </citation>
    <scope>NUCLEOTIDE SEQUENCE [LARGE SCALE GENOMIC DNA]</scope>
</reference>
<organism evidence="5 6">
    <name type="scientific">Opisthorchis viverrini</name>
    <name type="common">Southeast Asian liver fluke</name>
    <dbReference type="NCBI Taxonomy" id="6198"/>
    <lineage>
        <taxon>Eukaryota</taxon>
        <taxon>Metazoa</taxon>
        <taxon>Spiralia</taxon>
        <taxon>Lophotrochozoa</taxon>
        <taxon>Platyhelminthes</taxon>
        <taxon>Trematoda</taxon>
        <taxon>Digenea</taxon>
        <taxon>Opisthorchiida</taxon>
        <taxon>Opisthorchiata</taxon>
        <taxon>Opisthorchiidae</taxon>
        <taxon>Opisthorchis</taxon>
    </lineage>
</organism>
<dbReference type="PANTHER" id="PTHR12784">
    <property type="entry name" value="STEERIN"/>
    <property type="match status" value="1"/>
</dbReference>
<feature type="compositionally biased region" description="Polar residues" evidence="3">
    <location>
        <begin position="646"/>
        <end position="655"/>
    </location>
</feature>
<dbReference type="KEGG" id="ovi:T265_14984"/>
<sequence length="1743" mass="190744">MAALMKPICSTETLVQHYSTGDAEPKLTNSASLTSPSVPSSDSLENPSTAKHPCLRENKAHEDSSKVGLLCLGSDCSDPEQLLSSLSKLTLDANDKSNFWDEKYCFSDVESEYAALELLVPFGNSLVDPGTLKKRPTPNLLLRPRTTSEHQPSATLEERRSNDAETPQTGNISSRPRPSTALGGFIDRRANDNPFTHSSSNGRLPVASVAPIMATDRQIRASSASLNPACAHDASKSTNCVTNNAGDRDQKPDNGLDKHLHLGLDGPFCFEDARRSRFKGVQGPATAILGEKLVRGSGLTGSLDMSLHKPNVLDHIKLPYPKSAIQAYPSSLAQSPGHAVRLSLSNYALQHNDHGMMTNGIQQCAGEATVGETTHDLNSMAALMKPICSTETLVQHYSTGDAEPKLTNSASLTSPSVPSSDSLENPSTAKHPCLRENKAHEDSSKVGLLCLGSDCSDPEQLLSSLSKLTLDANDKSNFWDEKYCFSDVESEYAALELLVPFGNSLVDPGTLKKRPTPNLLLRPRTTSEHQPSATLEERRSNDAETPQTGDISSRPRPSTALGGFIDRRANDNPFTHSSSNGRLPVASVAPIMATGRQIRASKHQPSATLEERRSNDAETPQTGNISSRPRPSTALGGFIDRRANDNPFTHSSSNGRLPVASVASPMATDRQIRASSASLNPACAHDASKSTNCVTNNAGDRDQKPDNGLDKHLHLGLDGPFCFEDARRSRFKGVQGPATAILGEKLVRGSGLTGSLDMSLHKPNVLDHIKLPYPKSAIQAYPSSLAQSPGHAVRLSLSNYALQHNDHGMMTNGIQQYAGEATVEETTQYADSVNSGSSLVQQQGQVERLRQELKKSNDQITALTFQLSCKAREEATLDETKNILTSKIQQLTTLNTIKDSEICELRNTINQLRSDMHKLQLVHEAQQRRPGRSNSYRTVPENSSQQDTQETISLNSLASGTSNGSQDTTSVVGQTGSDSTGTTISVQSPDTLEHSAGKRSRWIRPTLGKAFKKRSKSSMDTGDRDGRQNDPLRVTNNPTATVFTNIPGARMSLPLPDGRKRGNLDPLKIVSPQTGTDQATHELLLKMRWELSYLKTDNQRLRRLIANSSPLSGTNNGEHPEVNSTVSLTDLSVRHCLNAKQYVQVYIYPEPIPASGNIQTSDECLPWDIQSRVASTKLLKAGYVGLKEGSTWKDLDNSLSALIHDHLAFLDPEEKLGFHTLAVEAYQLGYRLQTSSSSKTIIRRRSVENPMEFTSDYAQDCVETQVPLKWLEDILHMENEKVIILHAIVSLAVATNPRGIQSASPGESVDFKNPRSGDFSLVSFETLIPVKLLQHYFSVIQNNQFNILCGPPGTGKLRILRELARELLKRLVVHGIAICDISNLNRQSEDPVRTYSIKPGGSGLLGEIKKFLDEVTSSSHNVAILEDLHHFPGPIKELLGAICSDEREARPIILATSDVHNEELEGLQENNLAGIVQHLTDLDTTTNFLGCYLRRKLAQTRLFEETTPQTCTAACSHEDQALTHLMNWIPKVWNHLNRLFTTSQQKQRSTLFGLRVFLTCPMDLQSSQNWFTDLWNNLFIPFLFRTRSTDQMLCTSTTSTLSASFDWIMATWPWSHTQPDELTVTGAAEKNLSEPVRLGEDPTSTSARTSFPLVTFGAPKSPQAPVQRQRALKNRSSLDSGIVPDGYAAVSSACTTQPTFESRLSVGSEISDRITVTELLAEVTNKSTRQATNARECEINNRV</sequence>
<dbReference type="OrthoDB" id="2161974at2759"/>
<feature type="compositionally biased region" description="Low complexity" evidence="3">
    <location>
        <begin position="409"/>
        <end position="423"/>
    </location>
</feature>